<accession>A0A8C2KNQ7</accession>
<dbReference type="InterPro" id="IPR012340">
    <property type="entry name" value="NA-bd_OB-fold"/>
</dbReference>
<name>A0A8C2KNQ7_CYPCA</name>
<dbReference type="AlphaFoldDB" id="A0A8C2KNQ7"/>
<dbReference type="InterPro" id="IPR002059">
    <property type="entry name" value="CSP_DNA-bd"/>
</dbReference>
<dbReference type="Ensembl" id="ENSCCRT00020121108.1">
    <property type="protein sequence ID" value="ENSCCRP00020110902.1"/>
    <property type="gene ID" value="ENSCCRG00020050455.1"/>
</dbReference>
<dbReference type="Proteomes" id="UP000694701">
    <property type="component" value="Unplaced"/>
</dbReference>
<dbReference type="GO" id="GO:0005737">
    <property type="term" value="C:cytoplasm"/>
    <property type="evidence" value="ECO:0007669"/>
    <property type="project" value="TreeGrafter"/>
</dbReference>
<evidence type="ECO:0000256" key="1">
    <source>
        <dbReference type="ARBA" id="ARBA00022553"/>
    </source>
</evidence>
<dbReference type="InterPro" id="IPR019844">
    <property type="entry name" value="CSD_CS"/>
</dbReference>
<feature type="domain" description="CSD" evidence="3">
    <location>
        <begin position="70"/>
        <end position="103"/>
    </location>
</feature>
<evidence type="ECO:0000313" key="5">
    <source>
        <dbReference type="Proteomes" id="UP000694701"/>
    </source>
</evidence>
<dbReference type="FunFam" id="2.40.50.140:FF:000086">
    <property type="entry name" value="Cold shock domain-containing protein C2"/>
    <property type="match status" value="1"/>
</dbReference>
<dbReference type="PANTHER" id="PTHR12962:SF4">
    <property type="entry name" value="COLD SHOCK DOMAIN-CONTAINING PROTEIN C2"/>
    <property type="match status" value="1"/>
</dbReference>
<keyword evidence="1" id="KW-0597">Phosphoprotein</keyword>
<organism evidence="4 5">
    <name type="scientific">Cyprinus carpio</name>
    <name type="common">Common carp</name>
    <dbReference type="NCBI Taxonomy" id="7962"/>
    <lineage>
        <taxon>Eukaryota</taxon>
        <taxon>Metazoa</taxon>
        <taxon>Chordata</taxon>
        <taxon>Craniata</taxon>
        <taxon>Vertebrata</taxon>
        <taxon>Euteleostomi</taxon>
        <taxon>Actinopterygii</taxon>
        <taxon>Neopterygii</taxon>
        <taxon>Teleostei</taxon>
        <taxon>Ostariophysi</taxon>
        <taxon>Cypriniformes</taxon>
        <taxon>Cyprinidae</taxon>
        <taxon>Cyprininae</taxon>
        <taxon>Cyprinus</taxon>
    </lineage>
</organism>
<protein>
    <submittedName>
        <fullName evidence="4">Cold shock domain containing C2, RNA binding a</fullName>
    </submittedName>
</protein>
<evidence type="ECO:0000259" key="3">
    <source>
        <dbReference type="Pfam" id="PF00313"/>
    </source>
</evidence>
<feature type="region of interest" description="Disordered" evidence="2">
    <location>
        <begin position="34"/>
        <end position="60"/>
    </location>
</feature>
<evidence type="ECO:0000313" key="4">
    <source>
        <dbReference type="Ensembl" id="ENSCCRP00020110902.1"/>
    </source>
</evidence>
<sequence>MADSDSTSTSDRKLHCPHTTLSLSLPFLREGSNVLERKPPLTGEPLSPLPTKRTRTYSASVRAKSGPVFKGICKNFSRSQGHGFIRPSHGGEDIFVHISDVKNLKLSPMSKHSRSINVLCMASHFILKHSQRYSS</sequence>
<evidence type="ECO:0000256" key="2">
    <source>
        <dbReference type="SAM" id="MobiDB-lite"/>
    </source>
</evidence>
<dbReference type="Pfam" id="PF00313">
    <property type="entry name" value="CSD"/>
    <property type="match status" value="1"/>
</dbReference>
<dbReference type="InterPro" id="IPR052069">
    <property type="entry name" value="Ca-reg_mRNA-binding_domain"/>
</dbReference>
<dbReference type="CDD" id="cd04458">
    <property type="entry name" value="CSP_CDS"/>
    <property type="match status" value="1"/>
</dbReference>
<proteinExistence type="predicted"/>
<reference evidence="4" key="1">
    <citation type="submission" date="2025-08" db="UniProtKB">
        <authorList>
            <consortium name="Ensembl"/>
        </authorList>
    </citation>
    <scope>IDENTIFICATION</scope>
</reference>
<dbReference type="SUPFAM" id="SSF50249">
    <property type="entry name" value="Nucleic acid-binding proteins"/>
    <property type="match status" value="1"/>
</dbReference>
<dbReference type="GO" id="GO:0043488">
    <property type="term" value="P:regulation of mRNA stability"/>
    <property type="evidence" value="ECO:0007669"/>
    <property type="project" value="TreeGrafter"/>
</dbReference>
<dbReference type="Gene3D" id="2.40.50.140">
    <property type="entry name" value="Nucleic acid-binding proteins"/>
    <property type="match status" value="1"/>
</dbReference>
<dbReference type="PROSITE" id="PS00352">
    <property type="entry name" value="CSD_1"/>
    <property type="match status" value="1"/>
</dbReference>
<dbReference type="GO" id="GO:0003730">
    <property type="term" value="F:mRNA 3'-UTR binding"/>
    <property type="evidence" value="ECO:0007669"/>
    <property type="project" value="TreeGrafter"/>
</dbReference>
<dbReference type="PANTHER" id="PTHR12962">
    <property type="entry name" value="CALCIUM-REGULATED HEAT STABLE PROTEIN CRHSP-24-RELATED"/>
    <property type="match status" value="1"/>
</dbReference>